<evidence type="ECO:0000313" key="9">
    <source>
        <dbReference type="Proteomes" id="UP000290975"/>
    </source>
</evidence>
<evidence type="ECO:0000259" key="6">
    <source>
        <dbReference type="Pfam" id="PF00389"/>
    </source>
</evidence>
<comment type="similarity">
    <text evidence="1 4">Belongs to the D-isomer specific 2-hydroxyacid dehydrogenase family.</text>
</comment>
<reference evidence="8 9" key="1">
    <citation type="submission" date="2014-12" db="EMBL/GenBank/DDBJ databases">
        <title>Whole genome sequencing of Sphingobium xenophagum OW59.</title>
        <authorList>
            <person name="Ohta Y."/>
            <person name="Nishi S."/>
            <person name="Hatada Y."/>
        </authorList>
    </citation>
    <scope>NUCLEOTIDE SEQUENCE [LARGE SCALE GENOMIC DNA]</scope>
    <source>
        <strain evidence="8 9">OW59</strain>
    </source>
</reference>
<evidence type="ECO:0000256" key="4">
    <source>
        <dbReference type="RuleBase" id="RU003719"/>
    </source>
</evidence>
<dbReference type="GO" id="GO:0005829">
    <property type="term" value="C:cytosol"/>
    <property type="evidence" value="ECO:0007669"/>
    <property type="project" value="TreeGrafter"/>
</dbReference>
<dbReference type="Proteomes" id="UP000290975">
    <property type="component" value="Unassembled WGS sequence"/>
</dbReference>
<keyword evidence="2 4" id="KW-0560">Oxidoreductase</keyword>
<keyword evidence="3" id="KW-0520">NAD</keyword>
<evidence type="ECO:0000256" key="5">
    <source>
        <dbReference type="SAM" id="MobiDB-lite"/>
    </source>
</evidence>
<dbReference type="GO" id="GO:0030267">
    <property type="term" value="F:glyoxylate reductase (NADPH) activity"/>
    <property type="evidence" value="ECO:0007669"/>
    <property type="project" value="TreeGrafter"/>
</dbReference>
<dbReference type="FunFam" id="3.40.50.720:FF:000203">
    <property type="entry name" value="D-3-phosphoglycerate dehydrogenase (SerA)"/>
    <property type="match status" value="1"/>
</dbReference>
<evidence type="ECO:0000313" key="8">
    <source>
        <dbReference type="EMBL" id="GBH30306.1"/>
    </source>
</evidence>
<organism evidence="8 9">
    <name type="scientific">Sphingobium xenophagum</name>
    <dbReference type="NCBI Taxonomy" id="121428"/>
    <lineage>
        <taxon>Bacteria</taxon>
        <taxon>Pseudomonadati</taxon>
        <taxon>Pseudomonadota</taxon>
        <taxon>Alphaproteobacteria</taxon>
        <taxon>Sphingomonadales</taxon>
        <taxon>Sphingomonadaceae</taxon>
        <taxon>Sphingobium</taxon>
    </lineage>
</organism>
<evidence type="ECO:0000259" key="7">
    <source>
        <dbReference type="Pfam" id="PF02826"/>
    </source>
</evidence>
<gene>
    <name evidence="8" type="ORF">MBESOW_P1560</name>
</gene>
<comment type="caution">
    <text evidence="8">The sequence shown here is derived from an EMBL/GenBank/DDBJ whole genome shotgun (WGS) entry which is preliminary data.</text>
</comment>
<dbReference type="STRING" id="1192759.GCA_000277525_03548"/>
<dbReference type="EMBL" id="BBQY01000004">
    <property type="protein sequence ID" value="GBH30306.1"/>
    <property type="molecule type" value="Genomic_DNA"/>
</dbReference>
<feature type="domain" description="D-isomer specific 2-hydroxyacid dehydrogenase NAD-binding" evidence="7">
    <location>
        <begin position="129"/>
        <end position="308"/>
    </location>
</feature>
<dbReference type="InterPro" id="IPR036291">
    <property type="entry name" value="NAD(P)-bd_dom_sf"/>
</dbReference>
<dbReference type="PANTHER" id="PTHR10996">
    <property type="entry name" value="2-HYDROXYACID DEHYDROGENASE-RELATED"/>
    <property type="match status" value="1"/>
</dbReference>
<dbReference type="PANTHER" id="PTHR10996:SF283">
    <property type="entry name" value="GLYOXYLATE_HYDROXYPYRUVATE REDUCTASE B"/>
    <property type="match status" value="1"/>
</dbReference>
<keyword evidence="9" id="KW-1185">Reference proteome</keyword>
<dbReference type="InterPro" id="IPR029753">
    <property type="entry name" value="D-isomer_DH_CS"/>
</dbReference>
<proteinExistence type="inferred from homology"/>
<evidence type="ECO:0000256" key="3">
    <source>
        <dbReference type="ARBA" id="ARBA00023027"/>
    </source>
</evidence>
<protein>
    <submittedName>
        <fullName evidence="8">Glyoxylate reductase</fullName>
    </submittedName>
</protein>
<feature type="region of interest" description="Disordered" evidence="5">
    <location>
        <begin position="1"/>
        <end position="22"/>
    </location>
</feature>
<sequence>MTDGAARHSGLGMAKKPRPAKPRVIVTRRLPPNVEARMAELFDASFNVGDQPMSRTELARAMAQCDVLVPCISDQIDATLIAAAPDRLQLLASFGSGVDHIDLAAARAKGIIVTNTPGVLTEDTADMTMALILSVPRRLAEGEKLVRSGEWRGWSPSGMLGHRIGGKRLGIIGMGRIGRAVARRARAFGLTIAYHNRHRLPFEVEQELEAEWVGDVDGLLAACDIVSIHCPLNGDTRGLIDARRIALMRPDAYLINTSRAEITDEAALIAALDEGRIAGAGLDVYTHEPAVDPRLFALSNVVLLPHMGSATFEGRDATGARVIANIRSWVDGHRPPNQVLEGWV</sequence>
<feature type="domain" description="D-isomer specific 2-hydroxyacid dehydrogenase catalytic" evidence="6">
    <location>
        <begin position="35"/>
        <end position="339"/>
    </location>
</feature>
<accession>A0A401J119</accession>
<dbReference type="Gene3D" id="3.40.50.720">
    <property type="entry name" value="NAD(P)-binding Rossmann-like Domain"/>
    <property type="match status" value="2"/>
</dbReference>
<dbReference type="GO" id="GO:0051287">
    <property type="term" value="F:NAD binding"/>
    <property type="evidence" value="ECO:0007669"/>
    <property type="project" value="InterPro"/>
</dbReference>
<dbReference type="InterPro" id="IPR006139">
    <property type="entry name" value="D-isomer_2_OHA_DH_cat_dom"/>
</dbReference>
<dbReference type="Pfam" id="PF00389">
    <property type="entry name" value="2-Hacid_dh"/>
    <property type="match status" value="1"/>
</dbReference>
<name>A0A401J119_SPHXE</name>
<dbReference type="GO" id="GO:0016618">
    <property type="term" value="F:hydroxypyruvate reductase [NAD(P)H] activity"/>
    <property type="evidence" value="ECO:0007669"/>
    <property type="project" value="TreeGrafter"/>
</dbReference>
<dbReference type="CDD" id="cd05301">
    <property type="entry name" value="GDH"/>
    <property type="match status" value="1"/>
</dbReference>
<evidence type="ECO:0000256" key="2">
    <source>
        <dbReference type="ARBA" id="ARBA00023002"/>
    </source>
</evidence>
<dbReference type="Pfam" id="PF02826">
    <property type="entry name" value="2-Hacid_dh_C"/>
    <property type="match status" value="1"/>
</dbReference>
<evidence type="ECO:0000256" key="1">
    <source>
        <dbReference type="ARBA" id="ARBA00005854"/>
    </source>
</evidence>
<dbReference type="InterPro" id="IPR050223">
    <property type="entry name" value="D-isomer_2-hydroxyacid_DH"/>
</dbReference>
<dbReference type="AlphaFoldDB" id="A0A401J119"/>
<dbReference type="InterPro" id="IPR006140">
    <property type="entry name" value="D-isomer_DH_NAD-bd"/>
</dbReference>
<dbReference type="SUPFAM" id="SSF51735">
    <property type="entry name" value="NAD(P)-binding Rossmann-fold domains"/>
    <property type="match status" value="1"/>
</dbReference>
<dbReference type="PROSITE" id="PS00670">
    <property type="entry name" value="D_2_HYDROXYACID_DH_2"/>
    <property type="match status" value="1"/>
</dbReference>
<dbReference type="SUPFAM" id="SSF52283">
    <property type="entry name" value="Formate/glycerate dehydrogenase catalytic domain-like"/>
    <property type="match status" value="1"/>
</dbReference>